<feature type="region of interest" description="Disordered" evidence="1">
    <location>
        <begin position="33"/>
        <end position="64"/>
    </location>
</feature>
<keyword evidence="3" id="KW-1185">Reference proteome</keyword>
<dbReference type="EMBL" id="LGRX02017469">
    <property type="protein sequence ID" value="KAK3260722.1"/>
    <property type="molecule type" value="Genomic_DNA"/>
</dbReference>
<organism evidence="2 3">
    <name type="scientific">Cymbomonas tetramitiformis</name>
    <dbReference type="NCBI Taxonomy" id="36881"/>
    <lineage>
        <taxon>Eukaryota</taxon>
        <taxon>Viridiplantae</taxon>
        <taxon>Chlorophyta</taxon>
        <taxon>Pyramimonadophyceae</taxon>
        <taxon>Pyramimonadales</taxon>
        <taxon>Pyramimonadaceae</taxon>
        <taxon>Cymbomonas</taxon>
    </lineage>
</organism>
<accession>A0AAE0FJ28</accession>
<sequence length="404" mass="44828">RMSMLNISPAQPGDLADAAASVRDSRRLSLRLPASPRLGVEATGATPPLPLPREGMSELGSPTAGSEEAAGVMAEDCLHTAFDLEDGTLEFELKMTENLGSDLKIGKRRVEECIVRVKKALVIMPARDARKRRVWLMSLKDQLVQLSDHLSRLLHLERLLEWRTIHAELQQIIGAAPVTNANLPMIVSFLGKNFGRLAKQSRKMRVHIVQLFLLQTRGDIMQDYYVCMLRWCHYTQACNWLAQSWLHAMVTNERSMLRKGLRGFVEARACRIKETALVQPLQERIRLRVVGSKWRSWRSLFHSRTFAYSMQNTSSSATMAMRPESATEESRSTAGSEPGALEERMAGSLRGEPERMLRAAGGVSVLILWREVAPGSPAPTPPPRSALCSAPHGSCSPGVDCVPS</sequence>
<dbReference type="Proteomes" id="UP001190700">
    <property type="component" value="Unassembled WGS sequence"/>
</dbReference>
<protein>
    <submittedName>
        <fullName evidence="2">Uncharacterized protein</fullName>
    </submittedName>
</protein>
<reference evidence="2 3" key="1">
    <citation type="journal article" date="2015" name="Genome Biol. Evol.">
        <title>Comparative Genomics of a Bacterivorous Green Alga Reveals Evolutionary Causalities and Consequences of Phago-Mixotrophic Mode of Nutrition.</title>
        <authorList>
            <person name="Burns J.A."/>
            <person name="Paasch A."/>
            <person name="Narechania A."/>
            <person name="Kim E."/>
        </authorList>
    </citation>
    <scope>NUCLEOTIDE SEQUENCE [LARGE SCALE GENOMIC DNA]</scope>
    <source>
        <strain evidence="2 3">PLY_AMNH</strain>
    </source>
</reference>
<evidence type="ECO:0000256" key="1">
    <source>
        <dbReference type="SAM" id="MobiDB-lite"/>
    </source>
</evidence>
<feature type="region of interest" description="Disordered" evidence="1">
    <location>
        <begin position="317"/>
        <end position="342"/>
    </location>
</feature>
<gene>
    <name evidence="2" type="ORF">CYMTET_30335</name>
</gene>
<name>A0AAE0FJ28_9CHLO</name>
<proteinExistence type="predicted"/>
<feature type="region of interest" description="Disordered" evidence="1">
    <location>
        <begin position="373"/>
        <end position="404"/>
    </location>
</feature>
<dbReference type="AlphaFoldDB" id="A0AAE0FJ28"/>
<feature type="non-terminal residue" evidence="2">
    <location>
        <position position="1"/>
    </location>
</feature>
<evidence type="ECO:0000313" key="3">
    <source>
        <dbReference type="Proteomes" id="UP001190700"/>
    </source>
</evidence>
<comment type="caution">
    <text evidence="2">The sequence shown here is derived from an EMBL/GenBank/DDBJ whole genome shotgun (WGS) entry which is preliminary data.</text>
</comment>
<evidence type="ECO:0000313" key="2">
    <source>
        <dbReference type="EMBL" id="KAK3260722.1"/>
    </source>
</evidence>